<dbReference type="EMBL" id="FNWV01000007">
    <property type="protein sequence ID" value="SEH69571.1"/>
    <property type="molecule type" value="Genomic_DNA"/>
</dbReference>
<protein>
    <submittedName>
        <fullName evidence="1">Uncharacterized protein</fullName>
    </submittedName>
</protein>
<organism evidence="1 2">
    <name type="scientific">Ruminococcus flavefaciens</name>
    <dbReference type="NCBI Taxonomy" id="1265"/>
    <lineage>
        <taxon>Bacteria</taxon>
        <taxon>Bacillati</taxon>
        <taxon>Bacillota</taxon>
        <taxon>Clostridia</taxon>
        <taxon>Eubacteriales</taxon>
        <taxon>Oscillospiraceae</taxon>
        <taxon>Ruminococcus</taxon>
    </lineage>
</organism>
<name>A0A1H6K916_RUMFL</name>
<gene>
    <name evidence="1" type="ORF">SAMN02910265_02189</name>
</gene>
<reference evidence="1 2" key="1">
    <citation type="submission" date="2016-10" db="EMBL/GenBank/DDBJ databases">
        <authorList>
            <person name="de Groot N.N."/>
        </authorList>
    </citation>
    <scope>NUCLEOTIDE SEQUENCE [LARGE SCALE GENOMIC DNA]</scope>
    <source>
        <strain evidence="1 2">YAD2003</strain>
    </source>
</reference>
<dbReference type="AlphaFoldDB" id="A0A1H6K916"/>
<accession>A0A1H6K916</accession>
<dbReference type="Proteomes" id="UP000183190">
    <property type="component" value="Unassembled WGS sequence"/>
</dbReference>
<evidence type="ECO:0000313" key="1">
    <source>
        <dbReference type="EMBL" id="SEH69571.1"/>
    </source>
</evidence>
<evidence type="ECO:0000313" key="2">
    <source>
        <dbReference type="Proteomes" id="UP000183190"/>
    </source>
</evidence>
<proteinExistence type="predicted"/>
<sequence length="170" mass="19491">MSEIMRHYHHGYDELSVKYSGKAVTDDQVFKNDSTNHAITVTLTAGFIKYGQNFNVLVVDGADEKERLRWLSGADDMERVTIGGTEYYVDKGTEESDIFEPVYWLYPTENTIECGVPCSFEREVDFAEILKYYGMEDAKPSEIQFELSTDNTSGHFDLEELSFFDKTKAE</sequence>